<dbReference type="EMBL" id="CP036275">
    <property type="protein sequence ID" value="QDU40071.1"/>
    <property type="molecule type" value="Genomic_DNA"/>
</dbReference>
<dbReference type="OrthoDB" id="9794575at2"/>
<dbReference type="PANTHER" id="PTHR12526">
    <property type="entry name" value="GLYCOSYLTRANSFERASE"/>
    <property type="match status" value="1"/>
</dbReference>
<organism evidence="3 4">
    <name type="scientific">Maioricimonas rarisocia</name>
    <dbReference type="NCBI Taxonomy" id="2528026"/>
    <lineage>
        <taxon>Bacteria</taxon>
        <taxon>Pseudomonadati</taxon>
        <taxon>Planctomycetota</taxon>
        <taxon>Planctomycetia</taxon>
        <taxon>Planctomycetales</taxon>
        <taxon>Planctomycetaceae</taxon>
        <taxon>Maioricimonas</taxon>
    </lineage>
</organism>
<dbReference type="RefSeq" id="WP_145371193.1">
    <property type="nucleotide sequence ID" value="NZ_CP036275.1"/>
</dbReference>
<dbReference type="AlphaFoldDB" id="A0A517ZC97"/>
<evidence type="ECO:0000259" key="2">
    <source>
        <dbReference type="Pfam" id="PF13579"/>
    </source>
</evidence>
<proteinExistence type="predicted"/>
<evidence type="ECO:0000313" key="3">
    <source>
        <dbReference type="EMBL" id="QDU40071.1"/>
    </source>
</evidence>
<feature type="compositionally biased region" description="Polar residues" evidence="1">
    <location>
        <begin position="66"/>
        <end position="84"/>
    </location>
</feature>
<reference evidence="3 4" key="1">
    <citation type="submission" date="2019-02" db="EMBL/GenBank/DDBJ databases">
        <title>Deep-cultivation of Planctomycetes and their phenomic and genomic characterization uncovers novel biology.</title>
        <authorList>
            <person name="Wiegand S."/>
            <person name="Jogler M."/>
            <person name="Boedeker C."/>
            <person name="Pinto D."/>
            <person name="Vollmers J."/>
            <person name="Rivas-Marin E."/>
            <person name="Kohn T."/>
            <person name="Peeters S.H."/>
            <person name="Heuer A."/>
            <person name="Rast P."/>
            <person name="Oberbeckmann S."/>
            <person name="Bunk B."/>
            <person name="Jeske O."/>
            <person name="Meyerdierks A."/>
            <person name="Storesund J.E."/>
            <person name="Kallscheuer N."/>
            <person name="Luecker S."/>
            <person name="Lage O.M."/>
            <person name="Pohl T."/>
            <person name="Merkel B.J."/>
            <person name="Hornburger P."/>
            <person name="Mueller R.-W."/>
            <person name="Bruemmer F."/>
            <person name="Labrenz M."/>
            <person name="Spormann A.M."/>
            <person name="Op den Camp H."/>
            <person name="Overmann J."/>
            <person name="Amann R."/>
            <person name="Jetten M.S.M."/>
            <person name="Mascher T."/>
            <person name="Medema M.H."/>
            <person name="Devos D.P."/>
            <person name="Kaster A.-K."/>
            <person name="Ovreas L."/>
            <person name="Rohde M."/>
            <person name="Galperin M.Y."/>
            <person name="Jogler C."/>
        </authorList>
    </citation>
    <scope>NUCLEOTIDE SEQUENCE [LARGE SCALE GENOMIC DNA]</scope>
    <source>
        <strain evidence="3 4">Mal4</strain>
    </source>
</reference>
<dbReference type="SUPFAM" id="SSF53756">
    <property type="entry name" value="UDP-Glycosyltransferase/glycogen phosphorylase"/>
    <property type="match status" value="1"/>
</dbReference>
<protein>
    <recommendedName>
        <fullName evidence="2">Glycosyltransferase subfamily 4-like N-terminal domain-containing protein</fullName>
    </recommendedName>
</protein>
<dbReference type="Gene3D" id="3.40.50.2000">
    <property type="entry name" value="Glycogen Phosphorylase B"/>
    <property type="match status" value="2"/>
</dbReference>
<name>A0A517ZC97_9PLAN</name>
<dbReference type="Pfam" id="PF13692">
    <property type="entry name" value="Glyco_trans_1_4"/>
    <property type="match status" value="1"/>
</dbReference>
<sequence length="430" mass="48169">MRILVASYTFEPVISPRAFRWGAIVRQWLAAGHEVDVVTARVDGAPDIEQQGPLTIHRCGYARRSTGATQPSQNGAASSGSSVRQSLKRATVPIQSIVAKGWRSLRWPDYASGWYLPACRQALQLTADTRYDAMVTVSHPFTSHLVGLRVHRRCALPWIVDIGDPFSFSTEMPLNNVRLYRPFNLAAERKVFSRASKVVVTNDRTREIYAQTFPGISIDRISTIGPMIDVSAIEEVRGESPWSDEGDVVRLVFAGNLFNPVRRPKEFLAWMQKVSFAWQQRGGPALHWHVFGDNPESLESVSPELPGQDRFHFHGRVKRDEVATYLQHADVLLNCGNTTDYQLASKIVEYMALSKPIINVTFNRNDPVIGTLSGYRNHINAWWDDEPGDDVLDFIDRSARARERFRAVDSSLVASYGAAAIAGAYERLIA</sequence>
<dbReference type="KEGG" id="mri:Mal4_44250"/>
<keyword evidence="4" id="KW-1185">Reference proteome</keyword>
<evidence type="ECO:0000313" key="4">
    <source>
        <dbReference type="Proteomes" id="UP000320496"/>
    </source>
</evidence>
<accession>A0A517ZC97</accession>
<dbReference type="Proteomes" id="UP000320496">
    <property type="component" value="Chromosome"/>
</dbReference>
<dbReference type="Pfam" id="PF13579">
    <property type="entry name" value="Glyco_trans_4_4"/>
    <property type="match status" value="1"/>
</dbReference>
<evidence type="ECO:0000256" key="1">
    <source>
        <dbReference type="SAM" id="MobiDB-lite"/>
    </source>
</evidence>
<dbReference type="GO" id="GO:0016757">
    <property type="term" value="F:glycosyltransferase activity"/>
    <property type="evidence" value="ECO:0007669"/>
    <property type="project" value="UniProtKB-ARBA"/>
</dbReference>
<dbReference type="InterPro" id="IPR028098">
    <property type="entry name" value="Glyco_trans_4-like_N"/>
</dbReference>
<feature type="region of interest" description="Disordered" evidence="1">
    <location>
        <begin position="65"/>
        <end position="84"/>
    </location>
</feature>
<gene>
    <name evidence="3" type="ORF">Mal4_44250</name>
</gene>
<feature type="domain" description="Glycosyltransferase subfamily 4-like N-terminal" evidence="2">
    <location>
        <begin position="22"/>
        <end position="213"/>
    </location>
</feature>